<evidence type="ECO:0000256" key="5">
    <source>
        <dbReference type="ARBA" id="ARBA00023002"/>
    </source>
</evidence>
<gene>
    <name evidence="13" type="ORF">HCN50_02830</name>
</gene>
<comment type="catalytic activity">
    <reaction evidence="11">
        <text>a hydroperoxide + [thioredoxin]-dithiol = an alcohol + [thioredoxin]-disulfide + H2O</text>
        <dbReference type="Rhea" id="RHEA:62620"/>
        <dbReference type="Rhea" id="RHEA-COMP:10698"/>
        <dbReference type="Rhea" id="RHEA-COMP:10700"/>
        <dbReference type="ChEBI" id="CHEBI:15377"/>
        <dbReference type="ChEBI" id="CHEBI:29950"/>
        <dbReference type="ChEBI" id="CHEBI:30879"/>
        <dbReference type="ChEBI" id="CHEBI:35924"/>
        <dbReference type="ChEBI" id="CHEBI:50058"/>
        <dbReference type="EC" id="1.11.1.24"/>
    </reaction>
</comment>
<evidence type="ECO:0000256" key="2">
    <source>
        <dbReference type="ARBA" id="ARBA00013017"/>
    </source>
</evidence>
<dbReference type="SUPFAM" id="SSF52833">
    <property type="entry name" value="Thioredoxin-like"/>
    <property type="match status" value="1"/>
</dbReference>
<comment type="similarity">
    <text evidence="9">Belongs to the peroxiredoxin family. BCP/PrxQ subfamily.</text>
</comment>
<name>A0A7Y4H1V2_9BRAD</name>
<dbReference type="CDD" id="cd02970">
    <property type="entry name" value="PRX_like2"/>
    <property type="match status" value="1"/>
</dbReference>
<evidence type="ECO:0000256" key="3">
    <source>
        <dbReference type="ARBA" id="ARBA00022559"/>
    </source>
</evidence>
<dbReference type="PANTHER" id="PTHR42801">
    <property type="entry name" value="THIOREDOXIN-DEPENDENT PEROXIDE REDUCTASE"/>
    <property type="match status" value="1"/>
</dbReference>
<dbReference type="GO" id="GO:0034599">
    <property type="term" value="P:cellular response to oxidative stress"/>
    <property type="evidence" value="ECO:0007669"/>
    <property type="project" value="TreeGrafter"/>
</dbReference>
<sequence>MPEQAMTTALSPANAERLKEAFQRCRDMEGTLREQLEAYAAAGRELFPAYGEAVDRLVVRLNENGGGENAPRVGEVMPPFLLPDETGRLVGLKSLLDHGPVAVMFYRGHWCPYCRLNVRAVIQAQDRIKALGAQTVAIMPETQAYAEKFKAEANAPFPVLTDLDNGYALSLNLAIWLGTEIQHLLSYQDMASFQGNDGWVLPIPATFVVGRDGRVKARFVDPDFRKRMEIDDLIAALNCASEER</sequence>
<keyword evidence="4" id="KW-0049">Antioxidant</keyword>
<keyword evidence="3" id="KW-0575">Peroxidase</keyword>
<reference evidence="13 14" key="1">
    <citation type="submission" date="2020-03" db="EMBL/GenBank/DDBJ databases">
        <title>Bradyrhizobium diversity isolated from nodules of Muelleranthus trifoliolatus.</title>
        <authorList>
            <person name="Klepa M."/>
            <person name="Helene L."/>
            <person name="Hungria M."/>
        </authorList>
    </citation>
    <scope>NUCLEOTIDE SEQUENCE [LARGE SCALE GENOMIC DNA]</scope>
    <source>
        <strain evidence="13 14">WSM 1744</strain>
    </source>
</reference>
<keyword evidence="5" id="KW-0560">Oxidoreductase</keyword>
<dbReference type="GO" id="GO:0005737">
    <property type="term" value="C:cytoplasm"/>
    <property type="evidence" value="ECO:0007669"/>
    <property type="project" value="TreeGrafter"/>
</dbReference>
<comment type="function">
    <text evidence="1">Thiol-specific peroxidase that catalyzes the reduction of hydrogen peroxide and organic hydroperoxides to water and alcohols, respectively. Plays a role in cell protection against oxidative stress by detoxifying peroxides and as sensor of hydrogen peroxide-mediated signaling events.</text>
</comment>
<dbReference type="InterPro" id="IPR013766">
    <property type="entry name" value="Thioredoxin_domain"/>
</dbReference>
<dbReference type="EMBL" id="JAAVLW010000001">
    <property type="protein sequence ID" value="NOJ45192.1"/>
    <property type="molecule type" value="Genomic_DNA"/>
</dbReference>
<evidence type="ECO:0000313" key="14">
    <source>
        <dbReference type="Proteomes" id="UP000528734"/>
    </source>
</evidence>
<dbReference type="Gene3D" id="3.40.30.10">
    <property type="entry name" value="Glutaredoxin"/>
    <property type="match status" value="1"/>
</dbReference>
<dbReference type="PANTHER" id="PTHR42801:SF7">
    <property type="entry name" value="SLL1159 PROTEIN"/>
    <property type="match status" value="1"/>
</dbReference>
<dbReference type="GO" id="GO:0045454">
    <property type="term" value="P:cell redox homeostasis"/>
    <property type="evidence" value="ECO:0007669"/>
    <property type="project" value="TreeGrafter"/>
</dbReference>
<comment type="caution">
    <text evidence="13">The sequence shown here is derived from an EMBL/GenBank/DDBJ whole genome shotgun (WGS) entry which is preliminary data.</text>
</comment>
<accession>A0A7Y4H1V2</accession>
<dbReference type="PROSITE" id="PS51352">
    <property type="entry name" value="THIOREDOXIN_2"/>
    <property type="match status" value="1"/>
</dbReference>
<evidence type="ECO:0000256" key="11">
    <source>
        <dbReference type="ARBA" id="ARBA00049091"/>
    </source>
</evidence>
<dbReference type="InterPro" id="IPR000866">
    <property type="entry name" value="AhpC/TSA"/>
</dbReference>
<keyword evidence="6" id="KW-1015">Disulfide bond</keyword>
<dbReference type="Pfam" id="PF00578">
    <property type="entry name" value="AhpC-TSA"/>
    <property type="match status" value="1"/>
</dbReference>
<evidence type="ECO:0000256" key="6">
    <source>
        <dbReference type="ARBA" id="ARBA00023157"/>
    </source>
</evidence>
<keyword evidence="7" id="KW-0676">Redox-active center</keyword>
<feature type="domain" description="Thioredoxin" evidence="12">
    <location>
        <begin position="71"/>
        <end position="242"/>
    </location>
</feature>
<protein>
    <recommendedName>
        <fullName evidence="2">thioredoxin-dependent peroxiredoxin</fullName>
        <ecNumber evidence="2">1.11.1.24</ecNumber>
    </recommendedName>
    <alternativeName>
        <fullName evidence="8">Thioredoxin peroxidase</fullName>
    </alternativeName>
    <alternativeName>
        <fullName evidence="10">Thioredoxin-dependent peroxiredoxin Bcp</fullName>
    </alternativeName>
</protein>
<evidence type="ECO:0000256" key="4">
    <source>
        <dbReference type="ARBA" id="ARBA00022862"/>
    </source>
</evidence>
<dbReference type="Proteomes" id="UP000528734">
    <property type="component" value="Unassembled WGS sequence"/>
</dbReference>
<organism evidence="13 14">
    <name type="scientific">Bradyrhizobium archetypum</name>
    <dbReference type="NCBI Taxonomy" id="2721160"/>
    <lineage>
        <taxon>Bacteria</taxon>
        <taxon>Pseudomonadati</taxon>
        <taxon>Pseudomonadota</taxon>
        <taxon>Alphaproteobacteria</taxon>
        <taxon>Hyphomicrobiales</taxon>
        <taxon>Nitrobacteraceae</taxon>
        <taxon>Bradyrhizobium</taxon>
    </lineage>
</organism>
<dbReference type="EC" id="1.11.1.24" evidence="2"/>
<evidence type="ECO:0000256" key="10">
    <source>
        <dbReference type="ARBA" id="ARBA00042639"/>
    </source>
</evidence>
<dbReference type="InterPro" id="IPR050924">
    <property type="entry name" value="Peroxiredoxin_BCP/PrxQ"/>
</dbReference>
<evidence type="ECO:0000256" key="9">
    <source>
        <dbReference type="ARBA" id="ARBA00038489"/>
    </source>
</evidence>
<dbReference type="AlphaFoldDB" id="A0A7Y4H1V2"/>
<evidence type="ECO:0000256" key="8">
    <source>
        <dbReference type="ARBA" id="ARBA00032824"/>
    </source>
</evidence>
<evidence type="ECO:0000313" key="13">
    <source>
        <dbReference type="EMBL" id="NOJ45192.1"/>
    </source>
</evidence>
<evidence type="ECO:0000256" key="1">
    <source>
        <dbReference type="ARBA" id="ARBA00003330"/>
    </source>
</evidence>
<dbReference type="InterPro" id="IPR036249">
    <property type="entry name" value="Thioredoxin-like_sf"/>
</dbReference>
<proteinExistence type="inferred from homology"/>
<evidence type="ECO:0000256" key="7">
    <source>
        <dbReference type="ARBA" id="ARBA00023284"/>
    </source>
</evidence>
<keyword evidence="14" id="KW-1185">Reference proteome</keyword>
<evidence type="ECO:0000259" key="12">
    <source>
        <dbReference type="PROSITE" id="PS51352"/>
    </source>
</evidence>
<dbReference type="GO" id="GO:0008379">
    <property type="term" value="F:thioredoxin peroxidase activity"/>
    <property type="evidence" value="ECO:0007669"/>
    <property type="project" value="TreeGrafter"/>
</dbReference>